<dbReference type="Proteomes" id="UP000308014">
    <property type="component" value="Unassembled WGS sequence"/>
</dbReference>
<name>A0A4S9HSS7_AURPU</name>
<gene>
    <name evidence="2" type="ORF">D6D22_05583</name>
    <name evidence="1" type="ORF">D6D24_08738</name>
</gene>
<dbReference type="AlphaFoldDB" id="A0A4S9HSS7"/>
<dbReference type="EMBL" id="QZAL01000074">
    <property type="protein sequence ID" value="THW41069.1"/>
    <property type="molecule type" value="Genomic_DNA"/>
</dbReference>
<comment type="caution">
    <text evidence="1">The sequence shown here is derived from an EMBL/GenBank/DDBJ whole genome shotgun (WGS) entry which is preliminary data.</text>
</comment>
<dbReference type="EMBL" id="QZAJ01000527">
    <property type="protein sequence ID" value="THW09007.1"/>
    <property type="molecule type" value="Genomic_DNA"/>
</dbReference>
<proteinExistence type="predicted"/>
<organism evidence="1 3">
    <name type="scientific">Aureobasidium pullulans</name>
    <name type="common">Black yeast</name>
    <name type="synonym">Pullularia pullulans</name>
    <dbReference type="NCBI Taxonomy" id="5580"/>
    <lineage>
        <taxon>Eukaryota</taxon>
        <taxon>Fungi</taxon>
        <taxon>Dikarya</taxon>
        <taxon>Ascomycota</taxon>
        <taxon>Pezizomycotina</taxon>
        <taxon>Dothideomycetes</taxon>
        <taxon>Dothideomycetidae</taxon>
        <taxon>Dothideales</taxon>
        <taxon>Saccotheciaceae</taxon>
        <taxon>Aureobasidium</taxon>
    </lineage>
</organism>
<accession>A0A4S9HSS7</accession>
<protein>
    <submittedName>
        <fullName evidence="1">Uncharacterized protein</fullName>
    </submittedName>
</protein>
<evidence type="ECO:0000313" key="1">
    <source>
        <dbReference type="EMBL" id="THW09007.1"/>
    </source>
</evidence>
<sequence length="219" mass="24597">MNDPDLRSLGEVMNRPCYRNWTSSVIHDEDVRLLQKCHIELVVHLFHGLNAPWPFQSLSVVAPPGVAVVNEDNLESCTRNVTYFMREIHNVQEGLGHAPASTPVDVQCLHRLYNGLANALPRDLATPAALQNQPPPLGAAIVPDIAPDETFEAIIQGMKESRATDTDIMKLVFHWTTLTLHKEMWRKDVMESVTTDGVLSRGGFRAREETGLKRFRLKP</sequence>
<dbReference type="Proteomes" id="UP000310687">
    <property type="component" value="Unassembled WGS sequence"/>
</dbReference>
<reference evidence="3 4" key="1">
    <citation type="submission" date="2018-10" db="EMBL/GenBank/DDBJ databases">
        <title>Fifty Aureobasidium pullulans genomes reveal a recombining polyextremotolerant generalist.</title>
        <authorList>
            <person name="Gostincar C."/>
            <person name="Turk M."/>
            <person name="Zajc J."/>
            <person name="Gunde-Cimerman N."/>
        </authorList>
    </citation>
    <scope>NUCLEOTIDE SEQUENCE [LARGE SCALE GENOMIC DNA]</scope>
    <source>
        <strain evidence="2 4">EXF-11013</strain>
        <strain evidence="1 3">EXF-11318</strain>
    </source>
</reference>
<evidence type="ECO:0000313" key="4">
    <source>
        <dbReference type="Proteomes" id="UP000310687"/>
    </source>
</evidence>
<evidence type="ECO:0000313" key="3">
    <source>
        <dbReference type="Proteomes" id="UP000308014"/>
    </source>
</evidence>
<evidence type="ECO:0000313" key="2">
    <source>
        <dbReference type="EMBL" id="THW41069.1"/>
    </source>
</evidence>